<dbReference type="Proteomes" id="UP001300261">
    <property type="component" value="Unassembled WGS sequence"/>
</dbReference>
<protein>
    <submittedName>
        <fullName evidence="2">S24 family peptidase</fullName>
    </submittedName>
</protein>
<dbReference type="EMBL" id="JAPEVI010000003">
    <property type="protein sequence ID" value="MCX2721766.1"/>
    <property type="molecule type" value="Genomic_DNA"/>
</dbReference>
<dbReference type="RefSeq" id="WP_265961473.1">
    <property type="nucleotide sequence ID" value="NZ_JAPEVI010000003.1"/>
</dbReference>
<sequence>MDEITQSAASRQLAELKDRTGLSIRAIAREMGYQNASSIQRYFSQDYSKPALPSDFVAKLLPVLVGRGERPVTREEVLALAPDSLTDLEAAGVPQRAATPLEIKGQVAAGLWMEAGLFETDATREATLAGDLRYPEKCQYLLQINGESLNRIARNGDFILCLDYLEAGIEIKSGDLVVVERSRDGGHTVERTAKRIVRRNDEIELRPESDDPRFQEPVIFNEHDEEATEVRIIAKILTVIRQID</sequence>
<evidence type="ECO:0000313" key="3">
    <source>
        <dbReference type="Proteomes" id="UP001300261"/>
    </source>
</evidence>
<dbReference type="Gene3D" id="2.10.109.10">
    <property type="entry name" value="Umud Fragment, subunit A"/>
    <property type="match status" value="1"/>
</dbReference>
<comment type="caution">
    <text evidence="2">The sequence shown here is derived from an EMBL/GenBank/DDBJ whole genome shotgun (WGS) entry which is preliminary data.</text>
</comment>
<reference evidence="2 3" key="1">
    <citation type="journal article" date="2016" name="Int. J. Syst. Evol. Microbiol.">
        <title>Labrenzia salina sp. nov., isolated from the rhizosphere of the halophyte Arthrocnemum macrostachyum.</title>
        <authorList>
            <person name="Camacho M."/>
            <person name="Redondo-Gomez S."/>
            <person name="Rodriguez-Llorente I."/>
            <person name="Rohde M."/>
            <person name="Sproer C."/>
            <person name="Schumann P."/>
            <person name="Klenk H.P."/>
            <person name="Montero-Calasanz M.D.C."/>
        </authorList>
    </citation>
    <scope>NUCLEOTIDE SEQUENCE [LARGE SCALE GENOMIC DNA]</scope>
    <source>
        <strain evidence="2 3">DSM 29163</strain>
    </source>
</reference>
<dbReference type="InterPro" id="IPR036286">
    <property type="entry name" value="LexA/Signal_pep-like_sf"/>
</dbReference>
<dbReference type="InterPro" id="IPR015927">
    <property type="entry name" value="Peptidase_S24_S26A/B/C"/>
</dbReference>
<dbReference type="Pfam" id="PF00717">
    <property type="entry name" value="Peptidase_S24"/>
    <property type="match status" value="1"/>
</dbReference>
<dbReference type="SUPFAM" id="SSF51306">
    <property type="entry name" value="LexA/Signal peptidase"/>
    <property type="match status" value="1"/>
</dbReference>
<name>A0ABT3QY57_9HYPH</name>
<evidence type="ECO:0000313" key="2">
    <source>
        <dbReference type="EMBL" id="MCX2721766.1"/>
    </source>
</evidence>
<evidence type="ECO:0000259" key="1">
    <source>
        <dbReference type="Pfam" id="PF00717"/>
    </source>
</evidence>
<accession>A0ABT3QY57</accession>
<gene>
    <name evidence="2" type="ORF">ON753_05005</name>
</gene>
<dbReference type="InterPro" id="IPR039418">
    <property type="entry name" value="LexA-like"/>
</dbReference>
<keyword evidence="3" id="KW-1185">Reference proteome</keyword>
<feature type="domain" description="Peptidase S24/S26A/S26B/S26C" evidence="1">
    <location>
        <begin position="105"/>
        <end position="236"/>
    </location>
</feature>
<organism evidence="2 3">
    <name type="scientific">Roseibium salinum</name>
    <dbReference type="NCBI Taxonomy" id="1604349"/>
    <lineage>
        <taxon>Bacteria</taxon>
        <taxon>Pseudomonadati</taxon>
        <taxon>Pseudomonadota</taxon>
        <taxon>Alphaproteobacteria</taxon>
        <taxon>Hyphomicrobiales</taxon>
        <taxon>Stappiaceae</taxon>
        <taxon>Roseibium</taxon>
    </lineage>
</organism>
<proteinExistence type="predicted"/>
<dbReference type="CDD" id="cd06529">
    <property type="entry name" value="S24_LexA-like"/>
    <property type="match status" value="1"/>
</dbReference>